<dbReference type="EMBL" id="JAINUF010000004">
    <property type="protein sequence ID" value="KAJ8366059.1"/>
    <property type="molecule type" value="Genomic_DNA"/>
</dbReference>
<reference evidence="1" key="1">
    <citation type="journal article" date="2023" name="Science">
        <title>Genome structures resolve the early diversification of teleost fishes.</title>
        <authorList>
            <person name="Parey E."/>
            <person name="Louis A."/>
            <person name="Montfort J."/>
            <person name="Bouchez O."/>
            <person name="Roques C."/>
            <person name="Iampietro C."/>
            <person name="Lluch J."/>
            <person name="Castinel A."/>
            <person name="Donnadieu C."/>
            <person name="Desvignes T."/>
            <person name="Floi Bucao C."/>
            <person name="Jouanno E."/>
            <person name="Wen M."/>
            <person name="Mejri S."/>
            <person name="Dirks R."/>
            <person name="Jansen H."/>
            <person name="Henkel C."/>
            <person name="Chen W.J."/>
            <person name="Zahm M."/>
            <person name="Cabau C."/>
            <person name="Klopp C."/>
            <person name="Thompson A.W."/>
            <person name="Robinson-Rechavi M."/>
            <person name="Braasch I."/>
            <person name="Lecointre G."/>
            <person name="Bobe J."/>
            <person name="Postlethwait J.H."/>
            <person name="Berthelot C."/>
            <person name="Roest Crollius H."/>
            <person name="Guiguen Y."/>
        </authorList>
    </citation>
    <scope>NUCLEOTIDE SEQUENCE</scope>
    <source>
        <strain evidence="1">WJC10195</strain>
    </source>
</reference>
<accession>A0A9Q1FU35</accession>
<comment type="caution">
    <text evidence="1">The sequence shown here is derived from an EMBL/GenBank/DDBJ whole genome shotgun (WGS) entry which is preliminary data.</text>
</comment>
<evidence type="ECO:0000313" key="2">
    <source>
        <dbReference type="Proteomes" id="UP001152622"/>
    </source>
</evidence>
<evidence type="ECO:0000313" key="1">
    <source>
        <dbReference type="EMBL" id="KAJ8366059.1"/>
    </source>
</evidence>
<name>A0A9Q1FU35_SYNKA</name>
<proteinExistence type="predicted"/>
<dbReference type="AlphaFoldDB" id="A0A9Q1FU35"/>
<dbReference type="Proteomes" id="UP001152622">
    <property type="component" value="Chromosome 4"/>
</dbReference>
<gene>
    <name evidence="1" type="ORF">SKAU_G00148900</name>
</gene>
<organism evidence="1 2">
    <name type="scientific">Synaphobranchus kaupii</name>
    <name type="common">Kaup's arrowtooth eel</name>
    <dbReference type="NCBI Taxonomy" id="118154"/>
    <lineage>
        <taxon>Eukaryota</taxon>
        <taxon>Metazoa</taxon>
        <taxon>Chordata</taxon>
        <taxon>Craniata</taxon>
        <taxon>Vertebrata</taxon>
        <taxon>Euteleostomi</taxon>
        <taxon>Actinopterygii</taxon>
        <taxon>Neopterygii</taxon>
        <taxon>Teleostei</taxon>
        <taxon>Anguilliformes</taxon>
        <taxon>Synaphobranchidae</taxon>
        <taxon>Synaphobranchus</taxon>
    </lineage>
</organism>
<protein>
    <submittedName>
        <fullName evidence="1">Uncharacterized protein</fullName>
    </submittedName>
</protein>
<sequence>MAHLHGQSPTMGHVPHAPSPCGSWDYVKCSDFLALPYRSARAVAKASEIRVLNGDVAAITEACLNETFCFAVEGTDAQIFLVSVILHQELIG</sequence>
<keyword evidence="2" id="KW-1185">Reference proteome</keyword>